<keyword evidence="3" id="KW-1185">Reference proteome</keyword>
<protein>
    <submittedName>
        <fullName evidence="2">Uncharacterized protein</fullName>
    </submittedName>
</protein>
<evidence type="ECO:0000313" key="2">
    <source>
        <dbReference type="EMBL" id="QQP56527.1"/>
    </source>
</evidence>
<evidence type="ECO:0000256" key="1">
    <source>
        <dbReference type="SAM" id="MobiDB-lite"/>
    </source>
</evidence>
<feature type="non-terminal residue" evidence="2">
    <location>
        <position position="1"/>
    </location>
</feature>
<dbReference type="AlphaFoldDB" id="A0A7T8QVF9"/>
<accession>A0A7T8QVF9</accession>
<dbReference type="Proteomes" id="UP000595437">
    <property type="component" value="Chromosome 1"/>
</dbReference>
<reference evidence="3" key="1">
    <citation type="submission" date="2021-01" db="EMBL/GenBank/DDBJ databases">
        <title>Caligus Genome Assembly.</title>
        <authorList>
            <person name="Gallardo-Escarate C."/>
        </authorList>
    </citation>
    <scope>NUCLEOTIDE SEQUENCE [LARGE SCALE GENOMIC DNA]</scope>
</reference>
<gene>
    <name evidence="2" type="ORF">FKW44_001215</name>
</gene>
<organism evidence="2 3">
    <name type="scientific">Caligus rogercresseyi</name>
    <name type="common">Sea louse</name>
    <dbReference type="NCBI Taxonomy" id="217165"/>
    <lineage>
        <taxon>Eukaryota</taxon>
        <taxon>Metazoa</taxon>
        <taxon>Ecdysozoa</taxon>
        <taxon>Arthropoda</taxon>
        <taxon>Crustacea</taxon>
        <taxon>Multicrustacea</taxon>
        <taxon>Hexanauplia</taxon>
        <taxon>Copepoda</taxon>
        <taxon>Siphonostomatoida</taxon>
        <taxon>Caligidae</taxon>
        <taxon>Caligus</taxon>
    </lineage>
</organism>
<feature type="region of interest" description="Disordered" evidence="1">
    <location>
        <begin position="1"/>
        <end position="29"/>
    </location>
</feature>
<feature type="compositionally biased region" description="Polar residues" evidence="1">
    <location>
        <begin position="17"/>
        <end position="29"/>
    </location>
</feature>
<feature type="compositionally biased region" description="Basic and acidic residues" evidence="1">
    <location>
        <begin position="64"/>
        <end position="75"/>
    </location>
</feature>
<evidence type="ECO:0000313" key="3">
    <source>
        <dbReference type="Proteomes" id="UP000595437"/>
    </source>
</evidence>
<proteinExistence type="predicted"/>
<name>A0A7T8QVF9_CALRO</name>
<feature type="non-terminal residue" evidence="2">
    <location>
        <position position="93"/>
    </location>
</feature>
<feature type="compositionally biased region" description="Low complexity" evidence="1">
    <location>
        <begin position="84"/>
        <end position="93"/>
    </location>
</feature>
<feature type="compositionally biased region" description="Polar residues" evidence="1">
    <location>
        <begin position="1"/>
        <end position="10"/>
    </location>
</feature>
<sequence length="93" mass="10474">KSEHNFNGSASDIWASERNNWMQKQQQQIPPDYMSEVGSTATTSNMSQLYRSLPHHAVTSEHFDIEENDGKRDFIGEELNGDANSSGGNNNRM</sequence>
<feature type="region of interest" description="Disordered" evidence="1">
    <location>
        <begin position="64"/>
        <end position="93"/>
    </location>
</feature>
<dbReference type="EMBL" id="CP045890">
    <property type="protein sequence ID" value="QQP56527.1"/>
    <property type="molecule type" value="Genomic_DNA"/>
</dbReference>